<protein>
    <recommendedName>
        <fullName evidence="4">DUF4177 domain-containing protein</fullName>
    </recommendedName>
</protein>
<feature type="signal peptide" evidence="1">
    <location>
        <begin position="1"/>
        <end position="31"/>
    </location>
</feature>
<proteinExistence type="predicted"/>
<reference evidence="2 3" key="1">
    <citation type="submission" date="2019-02" db="EMBL/GenBank/DDBJ databases">
        <title>Deep-cultivation of Planctomycetes and their phenomic and genomic characterization uncovers novel biology.</title>
        <authorList>
            <person name="Wiegand S."/>
            <person name="Jogler M."/>
            <person name="Boedeker C."/>
            <person name="Pinto D."/>
            <person name="Vollmers J."/>
            <person name="Rivas-Marin E."/>
            <person name="Kohn T."/>
            <person name="Peeters S.H."/>
            <person name="Heuer A."/>
            <person name="Rast P."/>
            <person name="Oberbeckmann S."/>
            <person name="Bunk B."/>
            <person name="Jeske O."/>
            <person name="Meyerdierks A."/>
            <person name="Storesund J.E."/>
            <person name="Kallscheuer N."/>
            <person name="Luecker S."/>
            <person name="Lage O.M."/>
            <person name="Pohl T."/>
            <person name="Merkel B.J."/>
            <person name="Hornburger P."/>
            <person name="Mueller R.-W."/>
            <person name="Bruemmer F."/>
            <person name="Labrenz M."/>
            <person name="Spormann A.M."/>
            <person name="Op den Camp H."/>
            <person name="Overmann J."/>
            <person name="Amann R."/>
            <person name="Jetten M.S.M."/>
            <person name="Mascher T."/>
            <person name="Medema M.H."/>
            <person name="Devos D.P."/>
            <person name="Kaster A.-K."/>
            <person name="Ovreas L."/>
            <person name="Rohde M."/>
            <person name="Galperin M.Y."/>
            <person name="Jogler C."/>
        </authorList>
    </citation>
    <scope>NUCLEOTIDE SEQUENCE [LARGE SCALE GENOMIC DNA]</scope>
    <source>
        <strain evidence="2 3">HG66A1</strain>
    </source>
</reference>
<organism evidence="2 3">
    <name type="scientific">Gimesia chilikensis</name>
    <dbReference type="NCBI Taxonomy" id="2605989"/>
    <lineage>
        <taxon>Bacteria</taxon>
        <taxon>Pseudomonadati</taxon>
        <taxon>Planctomycetota</taxon>
        <taxon>Planctomycetia</taxon>
        <taxon>Planctomycetales</taxon>
        <taxon>Planctomycetaceae</taxon>
        <taxon>Gimesia</taxon>
    </lineage>
</organism>
<feature type="chain" id="PRO_5021696982" description="DUF4177 domain-containing protein" evidence="1">
    <location>
        <begin position="32"/>
        <end position="99"/>
    </location>
</feature>
<evidence type="ECO:0000313" key="3">
    <source>
        <dbReference type="Proteomes" id="UP000320421"/>
    </source>
</evidence>
<dbReference type="RefSeq" id="WP_197997052.1">
    <property type="nucleotide sequence ID" value="NZ_CP036266.1"/>
</dbReference>
<dbReference type="Proteomes" id="UP000320421">
    <property type="component" value="Chromosome"/>
</dbReference>
<evidence type="ECO:0000313" key="2">
    <source>
        <dbReference type="EMBL" id="QDT20044.1"/>
    </source>
</evidence>
<gene>
    <name evidence="2" type="ORF">HG66A1_18290</name>
</gene>
<sequence precursor="true">MTSHRILFTALALIVCAAILFSQTPPPVAQAAAVKSAPAWEYKIADASVKLGELETAGEISNAGIKAALEQFLNQQGADGWELVSYSGTMAVYKRAVRN</sequence>
<dbReference type="AlphaFoldDB" id="A0A517PKY4"/>
<accession>A0A517PKY4</accession>
<evidence type="ECO:0008006" key="4">
    <source>
        <dbReference type="Google" id="ProtNLM"/>
    </source>
</evidence>
<name>A0A517PKY4_9PLAN</name>
<keyword evidence="3" id="KW-1185">Reference proteome</keyword>
<dbReference type="Pfam" id="PF13783">
    <property type="entry name" value="DUF4177"/>
    <property type="match status" value="1"/>
</dbReference>
<keyword evidence="1" id="KW-0732">Signal</keyword>
<dbReference type="EMBL" id="CP036266">
    <property type="protein sequence ID" value="QDT20044.1"/>
    <property type="molecule type" value="Genomic_DNA"/>
</dbReference>
<evidence type="ECO:0000256" key="1">
    <source>
        <dbReference type="SAM" id="SignalP"/>
    </source>
</evidence>
<dbReference type="InterPro" id="IPR025234">
    <property type="entry name" value="YjzH-like"/>
</dbReference>